<dbReference type="AlphaFoldDB" id="A0A7D9HZD4"/>
<accession>A0A7D9HZD4</accession>
<gene>
    <name evidence="2" type="ORF">PACLA_8A082267</name>
</gene>
<dbReference type="PANTHER" id="PTHR47456:SF1">
    <property type="entry name" value="PHD-TYPE DOMAIN-CONTAINING PROTEIN"/>
    <property type="match status" value="1"/>
</dbReference>
<reference evidence="2" key="1">
    <citation type="submission" date="2020-04" db="EMBL/GenBank/DDBJ databases">
        <authorList>
            <person name="Alioto T."/>
            <person name="Alioto T."/>
            <person name="Gomez Garrido J."/>
        </authorList>
    </citation>
    <scope>NUCLEOTIDE SEQUENCE</scope>
    <source>
        <strain evidence="2">A484AB</strain>
    </source>
</reference>
<proteinExistence type="predicted"/>
<protein>
    <submittedName>
        <fullName evidence="2">Calcium-responsive transcription factor</fullName>
    </submittedName>
</protein>
<dbReference type="Pfam" id="PF15299">
    <property type="entry name" value="ALS2CR8"/>
    <property type="match status" value="1"/>
</dbReference>
<dbReference type="EMBL" id="CACRXK020003109">
    <property type="protein sequence ID" value="CAB3997484.1"/>
    <property type="molecule type" value="Genomic_DNA"/>
</dbReference>
<dbReference type="Proteomes" id="UP001152795">
    <property type="component" value="Unassembled WGS sequence"/>
</dbReference>
<evidence type="ECO:0000256" key="1">
    <source>
        <dbReference type="SAM" id="MobiDB-lite"/>
    </source>
</evidence>
<feature type="compositionally biased region" description="Basic and acidic residues" evidence="1">
    <location>
        <begin position="315"/>
        <end position="350"/>
    </location>
</feature>
<keyword evidence="3" id="KW-1185">Reference proteome</keyword>
<dbReference type="PANTHER" id="PTHR47456">
    <property type="entry name" value="PHD-TYPE DOMAIN-CONTAINING PROTEIN"/>
    <property type="match status" value="1"/>
</dbReference>
<evidence type="ECO:0000313" key="2">
    <source>
        <dbReference type="EMBL" id="CAB3997484.1"/>
    </source>
</evidence>
<feature type="region of interest" description="Disordered" evidence="1">
    <location>
        <begin position="315"/>
        <end position="354"/>
    </location>
</feature>
<sequence length="400" mass="46483">MAGDYKPHFDVQITPNCGYVYSREQAEQVVREFETRTTSKYSCYKSRSSFGRTDLCKSKHRVRWEDGNKDACTRMGFDGVPFIILDSKILDCQHGVDRHNYRKTKAQSDAHRDHDFKKRRFRVQGTKKFGCEAKINMCEVIKFPQFAIPIEIDSRKRRDVAAAKLKEALQENANLGERRIYMYLPTPADHTTHLNGEATGMSQPVDERIVKKIRILVGEGVNNVREMGRHIRQYVKNELFLGQELPPCTNRRFHPKQVDIRNHMYLATIESRFSKFDQENVSAKTGDWEKKYAEDNFFYRPYQEGCITVRTTSAAEDKKEKNVNDKSENVNDDNAKRENEDEAKEGNDDQAKEEDDMAIGLQEHVNLEKSLLFVHQSAWQRRLHCLPLRFSSRASLGKMG</sequence>
<dbReference type="InterPro" id="IPR029309">
    <property type="entry name" value="CaRF"/>
</dbReference>
<dbReference type="GO" id="GO:0003700">
    <property type="term" value="F:DNA-binding transcription factor activity"/>
    <property type="evidence" value="ECO:0007669"/>
    <property type="project" value="InterPro"/>
</dbReference>
<dbReference type="OrthoDB" id="5981231at2759"/>
<name>A0A7D9HZD4_PARCT</name>
<evidence type="ECO:0000313" key="3">
    <source>
        <dbReference type="Proteomes" id="UP001152795"/>
    </source>
</evidence>
<organism evidence="2 3">
    <name type="scientific">Paramuricea clavata</name>
    <name type="common">Red gorgonian</name>
    <name type="synonym">Violescent sea-whip</name>
    <dbReference type="NCBI Taxonomy" id="317549"/>
    <lineage>
        <taxon>Eukaryota</taxon>
        <taxon>Metazoa</taxon>
        <taxon>Cnidaria</taxon>
        <taxon>Anthozoa</taxon>
        <taxon>Octocorallia</taxon>
        <taxon>Malacalcyonacea</taxon>
        <taxon>Plexauridae</taxon>
        <taxon>Paramuricea</taxon>
    </lineage>
</organism>
<comment type="caution">
    <text evidence="2">The sequence shown here is derived from an EMBL/GenBank/DDBJ whole genome shotgun (WGS) entry which is preliminary data.</text>
</comment>